<dbReference type="PANTHER" id="PTHR43130:SF2">
    <property type="entry name" value="DJ-1_PFPI DOMAIN-CONTAINING PROTEIN"/>
    <property type="match status" value="1"/>
</dbReference>
<dbReference type="PANTHER" id="PTHR43130">
    <property type="entry name" value="ARAC-FAMILY TRANSCRIPTIONAL REGULATOR"/>
    <property type="match status" value="1"/>
</dbReference>
<evidence type="ECO:0000313" key="2">
    <source>
        <dbReference type="EMBL" id="MBE4909552.1"/>
    </source>
</evidence>
<dbReference type="Gene3D" id="3.40.50.880">
    <property type="match status" value="1"/>
</dbReference>
<dbReference type="EMBL" id="JADCLJ010000022">
    <property type="protein sequence ID" value="MBE4909552.1"/>
    <property type="molecule type" value="Genomic_DNA"/>
</dbReference>
<proteinExistence type="predicted"/>
<evidence type="ECO:0000313" key="3">
    <source>
        <dbReference type="Proteomes" id="UP001516662"/>
    </source>
</evidence>
<dbReference type="Pfam" id="PF01965">
    <property type="entry name" value="DJ-1_PfpI"/>
    <property type="match status" value="1"/>
</dbReference>
<comment type="caution">
    <text evidence="2">The sequence shown here is derived from an EMBL/GenBank/DDBJ whole genome shotgun (WGS) entry which is preliminary data.</text>
</comment>
<dbReference type="InterPro" id="IPR002818">
    <property type="entry name" value="DJ-1/PfpI"/>
</dbReference>
<organism evidence="2 3">
    <name type="scientific">Litchfieldia luteola</name>
    <dbReference type="NCBI Taxonomy" id="682179"/>
    <lineage>
        <taxon>Bacteria</taxon>
        <taxon>Bacillati</taxon>
        <taxon>Bacillota</taxon>
        <taxon>Bacilli</taxon>
        <taxon>Bacillales</taxon>
        <taxon>Bacillaceae</taxon>
        <taxon>Litchfieldia</taxon>
    </lineage>
</organism>
<evidence type="ECO:0000259" key="1">
    <source>
        <dbReference type="Pfam" id="PF01965"/>
    </source>
</evidence>
<dbReference type="RefSeq" id="WP_193538279.1">
    <property type="nucleotide sequence ID" value="NZ_JADCLJ010000022.1"/>
</dbReference>
<protein>
    <submittedName>
        <fullName evidence="2">DJ-1/PfpI family protein</fullName>
    </submittedName>
</protein>
<dbReference type="InterPro" id="IPR029062">
    <property type="entry name" value="Class_I_gatase-like"/>
</dbReference>
<gene>
    <name evidence="2" type="ORF">IMZ08_15985</name>
</gene>
<accession>A0ABR9QM38</accession>
<dbReference type="InterPro" id="IPR052158">
    <property type="entry name" value="INH-QAR"/>
</dbReference>
<dbReference type="Proteomes" id="UP001516662">
    <property type="component" value="Unassembled WGS sequence"/>
</dbReference>
<keyword evidence="3" id="KW-1185">Reference proteome</keyword>
<name>A0ABR9QM38_9BACI</name>
<reference evidence="2 3" key="1">
    <citation type="submission" date="2020-10" db="EMBL/GenBank/DDBJ databases">
        <title>Bacillus sp. HD4P25, an endophyte from a halophyte.</title>
        <authorList>
            <person name="Sun J.-Q."/>
        </authorList>
    </citation>
    <scope>NUCLEOTIDE SEQUENCE [LARGE SCALE GENOMIC DNA]</scope>
    <source>
        <strain evidence="2 3">YIM 93174</strain>
    </source>
</reference>
<sequence length="177" mass="19280">MKTGILLYDRFSEYELSVVLSVLTQGNKEKVFIGLNSSPVKGEAGLTCIPETTIDQVDLSEIDSIVLPGVDDFRHLVEAEELFTFVRKVAEQNAIIAAISSAPIVLAKAGVLSGHNYTVGVSLEFLSESGIFEAGNYIDGPLVQDRNIITARGSYFVGFAVAFGRKLGLEFNPNWYK</sequence>
<feature type="domain" description="DJ-1/PfpI" evidence="1">
    <location>
        <begin position="4"/>
        <end position="156"/>
    </location>
</feature>
<dbReference type="SUPFAM" id="SSF52317">
    <property type="entry name" value="Class I glutamine amidotransferase-like"/>
    <property type="match status" value="1"/>
</dbReference>